<feature type="transmembrane region" description="Helical" evidence="7">
    <location>
        <begin position="129"/>
        <end position="147"/>
    </location>
</feature>
<dbReference type="Pfam" id="PF12801">
    <property type="entry name" value="Fer4_5"/>
    <property type="match status" value="1"/>
</dbReference>
<dbReference type="AlphaFoldDB" id="A0A644ZS72"/>
<keyword evidence="7" id="KW-1133">Transmembrane helix</keyword>
<keyword evidence="1" id="KW-0813">Transport</keyword>
<dbReference type="GO" id="GO:0051539">
    <property type="term" value="F:4 iron, 4 sulfur cluster binding"/>
    <property type="evidence" value="ECO:0007669"/>
    <property type="project" value="UniProtKB-KW"/>
</dbReference>
<sequence>MGCVSLYSGFLCYKMAGREERKKWRLRAWTLFSLFFYGQLILGVTADSLFLLTGKLHLPIPAMILAAPLYRFSSWFMIILFLSTILLTGPAWCSQLCYFGAADANAASIGSKKRRGFLKSAAFKNKLKIKLVVLLTMVLAALVLRITGTGSSIATFCGLAAGVLGLLLVVFATPRNGMMINCTLYCPIGTIVGYAKKISPFGFVVNDNCTGCNACIPKCSYMALTPESLSKKKIGATCTYCGDCLVACRHNGFEYRFAWLDPKNAERLWIVATVVLHSVFLAVARI</sequence>
<organism evidence="9">
    <name type="scientific">bioreactor metagenome</name>
    <dbReference type="NCBI Taxonomy" id="1076179"/>
    <lineage>
        <taxon>unclassified sequences</taxon>
        <taxon>metagenomes</taxon>
        <taxon>ecological metagenomes</taxon>
    </lineage>
</organism>
<reference evidence="9" key="1">
    <citation type="submission" date="2019-08" db="EMBL/GenBank/DDBJ databases">
        <authorList>
            <person name="Kucharzyk K."/>
            <person name="Murdoch R.W."/>
            <person name="Higgins S."/>
            <person name="Loffler F."/>
        </authorList>
    </citation>
    <scope>NUCLEOTIDE SEQUENCE</scope>
</reference>
<evidence type="ECO:0000259" key="8">
    <source>
        <dbReference type="PROSITE" id="PS51379"/>
    </source>
</evidence>
<proteinExistence type="predicted"/>
<keyword evidence="7" id="KW-0472">Membrane</keyword>
<evidence type="ECO:0000256" key="6">
    <source>
        <dbReference type="ARBA" id="ARBA00023014"/>
    </source>
</evidence>
<dbReference type="SUPFAM" id="SSF54862">
    <property type="entry name" value="4Fe-4S ferredoxins"/>
    <property type="match status" value="1"/>
</dbReference>
<keyword evidence="2" id="KW-0004">4Fe-4S</keyword>
<protein>
    <recommendedName>
        <fullName evidence="8">4Fe-4S ferredoxin-type domain-containing protein</fullName>
    </recommendedName>
</protein>
<dbReference type="EMBL" id="VSSQ01009006">
    <property type="protein sequence ID" value="MPM40454.1"/>
    <property type="molecule type" value="Genomic_DNA"/>
</dbReference>
<feature type="transmembrane region" description="Helical" evidence="7">
    <location>
        <begin position="153"/>
        <end position="172"/>
    </location>
</feature>
<evidence type="ECO:0000313" key="9">
    <source>
        <dbReference type="EMBL" id="MPM40454.1"/>
    </source>
</evidence>
<keyword evidence="6" id="KW-0411">Iron-sulfur</keyword>
<dbReference type="GO" id="GO:0046872">
    <property type="term" value="F:metal ion binding"/>
    <property type="evidence" value="ECO:0007669"/>
    <property type="project" value="UniProtKB-KW"/>
</dbReference>
<dbReference type="InterPro" id="IPR051684">
    <property type="entry name" value="Electron_Trans/Redox"/>
</dbReference>
<dbReference type="InterPro" id="IPR017896">
    <property type="entry name" value="4Fe4S_Fe-S-bd"/>
</dbReference>
<feature type="transmembrane region" description="Helical" evidence="7">
    <location>
        <begin position="72"/>
        <end position="93"/>
    </location>
</feature>
<dbReference type="PROSITE" id="PS51379">
    <property type="entry name" value="4FE4S_FER_2"/>
    <property type="match status" value="1"/>
</dbReference>
<keyword evidence="5" id="KW-0408">Iron</keyword>
<dbReference type="GO" id="GO:0005886">
    <property type="term" value="C:plasma membrane"/>
    <property type="evidence" value="ECO:0007669"/>
    <property type="project" value="TreeGrafter"/>
</dbReference>
<dbReference type="PANTHER" id="PTHR30176:SF3">
    <property type="entry name" value="FERREDOXIN-TYPE PROTEIN NAPH"/>
    <property type="match status" value="1"/>
</dbReference>
<evidence type="ECO:0000256" key="2">
    <source>
        <dbReference type="ARBA" id="ARBA00022485"/>
    </source>
</evidence>
<evidence type="ECO:0000256" key="5">
    <source>
        <dbReference type="ARBA" id="ARBA00023004"/>
    </source>
</evidence>
<dbReference type="PANTHER" id="PTHR30176">
    <property type="entry name" value="FERREDOXIN-TYPE PROTEIN NAPH"/>
    <property type="match status" value="1"/>
</dbReference>
<evidence type="ECO:0000256" key="3">
    <source>
        <dbReference type="ARBA" id="ARBA00022723"/>
    </source>
</evidence>
<evidence type="ECO:0000256" key="7">
    <source>
        <dbReference type="SAM" id="Phobius"/>
    </source>
</evidence>
<feature type="domain" description="4Fe-4S ferredoxin-type" evidence="8">
    <location>
        <begin position="201"/>
        <end position="229"/>
    </location>
</feature>
<keyword evidence="7" id="KW-0812">Transmembrane</keyword>
<evidence type="ECO:0000256" key="1">
    <source>
        <dbReference type="ARBA" id="ARBA00022448"/>
    </source>
</evidence>
<accession>A0A644ZS72</accession>
<name>A0A644ZS72_9ZZZZ</name>
<evidence type="ECO:0000256" key="4">
    <source>
        <dbReference type="ARBA" id="ARBA00022982"/>
    </source>
</evidence>
<keyword evidence="4" id="KW-0249">Electron transport</keyword>
<dbReference type="Gene3D" id="3.30.70.20">
    <property type="match status" value="1"/>
</dbReference>
<comment type="caution">
    <text evidence="9">The sequence shown here is derived from an EMBL/GenBank/DDBJ whole genome shotgun (WGS) entry which is preliminary data.</text>
</comment>
<gene>
    <name evidence="9" type="ORF">SDC9_87098</name>
</gene>
<keyword evidence="3" id="KW-0479">Metal-binding</keyword>
<feature type="transmembrane region" description="Helical" evidence="7">
    <location>
        <begin position="28"/>
        <end position="52"/>
    </location>
</feature>